<keyword evidence="1 2" id="KW-0732">Signal</keyword>
<evidence type="ECO:0000259" key="3">
    <source>
        <dbReference type="Pfam" id="PF18962"/>
    </source>
</evidence>
<dbReference type="AlphaFoldDB" id="A0A1M7IVB8"/>
<dbReference type="EMBL" id="LT670848">
    <property type="protein sequence ID" value="SHM44277.1"/>
    <property type="molecule type" value="Genomic_DNA"/>
</dbReference>
<evidence type="ECO:0000256" key="2">
    <source>
        <dbReference type="SAM" id="SignalP"/>
    </source>
</evidence>
<dbReference type="InterPro" id="IPR026444">
    <property type="entry name" value="Secre_tail"/>
</dbReference>
<dbReference type="Pfam" id="PF18962">
    <property type="entry name" value="Por_Secre_tail"/>
    <property type="match status" value="1"/>
</dbReference>
<dbReference type="STRING" id="143223.SAMN05878281_0690"/>
<evidence type="ECO:0000313" key="4">
    <source>
        <dbReference type="EMBL" id="SHM44277.1"/>
    </source>
</evidence>
<organism evidence="4 5">
    <name type="scientific">Salegentibacter salegens</name>
    <dbReference type="NCBI Taxonomy" id="143223"/>
    <lineage>
        <taxon>Bacteria</taxon>
        <taxon>Pseudomonadati</taxon>
        <taxon>Bacteroidota</taxon>
        <taxon>Flavobacteriia</taxon>
        <taxon>Flavobacteriales</taxon>
        <taxon>Flavobacteriaceae</taxon>
        <taxon>Salegentibacter</taxon>
    </lineage>
</organism>
<keyword evidence="5" id="KW-1185">Reference proteome</keyword>
<evidence type="ECO:0000256" key="1">
    <source>
        <dbReference type="ARBA" id="ARBA00022729"/>
    </source>
</evidence>
<dbReference type="Proteomes" id="UP000190235">
    <property type="component" value="Chromosome I"/>
</dbReference>
<dbReference type="NCBIfam" id="TIGR04183">
    <property type="entry name" value="Por_Secre_tail"/>
    <property type="match status" value="1"/>
</dbReference>
<dbReference type="OrthoDB" id="1122048at2"/>
<reference evidence="5" key="1">
    <citation type="submission" date="2016-11" db="EMBL/GenBank/DDBJ databases">
        <authorList>
            <person name="Varghese N."/>
            <person name="Submissions S."/>
        </authorList>
    </citation>
    <scope>NUCLEOTIDE SEQUENCE [LARGE SCALE GENOMIC DNA]</scope>
    <source>
        <strain evidence="5">ACAM 48</strain>
    </source>
</reference>
<gene>
    <name evidence="4" type="ORF">SAMN05878281_0690</name>
</gene>
<dbReference type="RefSeq" id="WP_079733983.1">
    <property type="nucleotide sequence ID" value="NZ_LT670848.1"/>
</dbReference>
<evidence type="ECO:0000313" key="5">
    <source>
        <dbReference type="Proteomes" id="UP000190235"/>
    </source>
</evidence>
<proteinExistence type="predicted"/>
<feature type="signal peptide" evidence="2">
    <location>
        <begin position="1"/>
        <end position="22"/>
    </location>
</feature>
<feature type="chain" id="PRO_5009927031" evidence="2">
    <location>
        <begin position="23"/>
        <end position="190"/>
    </location>
</feature>
<accession>A0A1M7IVB8</accession>
<name>A0A1M7IVB8_9FLAO</name>
<feature type="domain" description="Secretion system C-terminal sorting" evidence="3">
    <location>
        <begin position="130"/>
        <end position="190"/>
    </location>
</feature>
<protein>
    <submittedName>
        <fullName evidence="4">Por secretion system C-terminal sorting domain-containing protein</fullName>
    </submittedName>
</protein>
<sequence>MKKLLKNSLLLVALVTGINFYAADRVEVSVDKGQTLIVELDNVSTVSLEDASGFILFKDSPALDGNYKKQIDFSRIPAGTYFLNTEDVSGIYTTEIKKSSNGISIEDKTAAVVFKPIYKVEAKKVKFFLTNPAETYASLKVYDATGKLVGEVKDKGYTMNKTLDFSKMQKGEYTFRLSVADKVITEKLSI</sequence>